<gene>
    <name evidence="3" type="ORF">HT578_17945</name>
</gene>
<feature type="compositionally biased region" description="Basic and acidic residues" evidence="1">
    <location>
        <begin position="79"/>
        <end position="96"/>
    </location>
</feature>
<sequence length="96" mass="10006">MSGIPPRRAAEMPDGAMPWWPPLLGIALPLALVLASALLVPASAGRFLGISWSSWCLFACAPLTSVCLLVCYRFGGGASDRDDVPGHGAPREGDSL</sequence>
<reference evidence="3 4" key="1">
    <citation type="journal article" date="2021" name="Int. J. Syst. Evol. Microbiol.">
        <title>Novosphingobium decolorationis sp. nov., an aniline blue-decolourizing bacterium isolated from East Pacific sediment.</title>
        <authorList>
            <person name="Chen X."/>
            <person name="Dong B."/>
            <person name="Chen T."/>
            <person name="Ren N."/>
            <person name="Wang J."/>
            <person name="Xu Y."/>
            <person name="Yang J."/>
            <person name="Zhu S."/>
            <person name="Chen J."/>
        </authorList>
    </citation>
    <scope>NUCLEOTIDE SEQUENCE [LARGE SCALE GENOMIC DNA]</scope>
    <source>
        <strain evidence="3 4">502str22</strain>
    </source>
</reference>
<accession>A0ABX8EAW1</accession>
<evidence type="ECO:0000256" key="2">
    <source>
        <dbReference type="SAM" id="Phobius"/>
    </source>
</evidence>
<dbReference type="Proteomes" id="UP000677126">
    <property type="component" value="Chromosome"/>
</dbReference>
<keyword evidence="4" id="KW-1185">Reference proteome</keyword>
<evidence type="ECO:0000313" key="3">
    <source>
        <dbReference type="EMBL" id="QVM85325.1"/>
    </source>
</evidence>
<evidence type="ECO:0008006" key="5">
    <source>
        <dbReference type="Google" id="ProtNLM"/>
    </source>
</evidence>
<feature type="region of interest" description="Disordered" evidence="1">
    <location>
        <begin position="77"/>
        <end position="96"/>
    </location>
</feature>
<evidence type="ECO:0000313" key="4">
    <source>
        <dbReference type="Proteomes" id="UP000677126"/>
    </source>
</evidence>
<dbReference type="EMBL" id="CP054856">
    <property type="protein sequence ID" value="QVM85325.1"/>
    <property type="molecule type" value="Genomic_DNA"/>
</dbReference>
<keyword evidence="2" id="KW-0812">Transmembrane</keyword>
<keyword evidence="2" id="KW-0472">Membrane</keyword>
<organism evidence="3 4">
    <name type="scientific">Novosphingobium decolorationis</name>
    <dbReference type="NCBI Taxonomy" id="2698673"/>
    <lineage>
        <taxon>Bacteria</taxon>
        <taxon>Pseudomonadati</taxon>
        <taxon>Pseudomonadota</taxon>
        <taxon>Alphaproteobacteria</taxon>
        <taxon>Sphingomonadales</taxon>
        <taxon>Sphingomonadaceae</taxon>
        <taxon>Novosphingobium</taxon>
    </lineage>
</organism>
<keyword evidence="2" id="KW-1133">Transmembrane helix</keyword>
<name>A0ABX8EAW1_9SPHN</name>
<protein>
    <recommendedName>
        <fullName evidence="5">DUF3311 domain-containing protein</fullName>
    </recommendedName>
</protein>
<dbReference type="RefSeq" id="WP_213500957.1">
    <property type="nucleotide sequence ID" value="NZ_CP054856.1"/>
</dbReference>
<proteinExistence type="predicted"/>
<feature type="transmembrane region" description="Helical" evidence="2">
    <location>
        <begin position="52"/>
        <end position="72"/>
    </location>
</feature>
<evidence type="ECO:0000256" key="1">
    <source>
        <dbReference type="SAM" id="MobiDB-lite"/>
    </source>
</evidence>